<evidence type="ECO:0000256" key="1">
    <source>
        <dbReference type="ARBA" id="ARBA00022723"/>
    </source>
</evidence>
<name>A0A975BHH9_9BACT</name>
<sequence>MAKTAKIEVKNQDLLASLRSLLKSVLEMEDVSAMLIPQHLPMKNVVMPVLVNDPEYLDDADPLAPAFPMNAAKIVSRLTRKPMGGKVVAVLRPCEIRAFVELVKLRQARTEELIIIGTDCLGTYNNKDYFRFLEKKGTESTALFYRNVLSGKGAAMEDIDLSPACKSCEFPIPVAADMLIGLVGVDTEKHFMVQSLTPRGEALFNNLNLSEAEEPSARKAAVQSLIAERVAYRDKMFAETAEATNSVEKLTTYLANCVNCYNCRVACPVCYCKECVFVTDVFNHEPSQYLKWAARKGAIKMPTDTVFYHITRLAHMSTACVGCGQCSNACPNDIPVMELFRTVSHQTQKAFNYEPGRSLDEEAPLSVFREAEFEEVVGIN</sequence>
<dbReference type="InterPro" id="IPR017896">
    <property type="entry name" value="4Fe4S_Fe-S-bd"/>
</dbReference>
<evidence type="ECO:0000256" key="2">
    <source>
        <dbReference type="ARBA" id="ARBA00023004"/>
    </source>
</evidence>
<dbReference type="Proteomes" id="UP000663722">
    <property type="component" value="Chromosome"/>
</dbReference>
<dbReference type="Pfam" id="PF04432">
    <property type="entry name" value="FrhB_FdhB_C"/>
    <property type="match status" value="1"/>
</dbReference>
<dbReference type="KEGG" id="dmm:dnm_011400"/>
<evidence type="ECO:0000313" key="5">
    <source>
        <dbReference type="EMBL" id="QTA85135.1"/>
    </source>
</evidence>
<dbReference type="Gene3D" id="1.10.1060.10">
    <property type="entry name" value="Alpha-helical ferredoxin"/>
    <property type="match status" value="1"/>
</dbReference>
<dbReference type="PANTHER" id="PTHR31332">
    <property type="entry name" value="7-HYDROXYMETHYL CHLOROPHYLL A REDUCTASE, CHLOROPLASTIC"/>
    <property type="match status" value="1"/>
</dbReference>
<dbReference type="GO" id="GO:0046872">
    <property type="term" value="F:metal ion binding"/>
    <property type="evidence" value="ECO:0007669"/>
    <property type="project" value="UniProtKB-KW"/>
</dbReference>
<keyword evidence="3" id="KW-0411">Iron-sulfur</keyword>
<dbReference type="EMBL" id="CP061800">
    <property type="protein sequence ID" value="QTA85135.1"/>
    <property type="molecule type" value="Genomic_DNA"/>
</dbReference>
<reference evidence="5" key="1">
    <citation type="journal article" date="2021" name="Microb. Physiol.">
        <title>Proteogenomic Insights into the Physiology of Marine, Sulfate-Reducing, Filamentous Desulfonema limicola and Desulfonema magnum.</title>
        <authorList>
            <person name="Schnaars V."/>
            <person name="Wohlbrand L."/>
            <person name="Scheve S."/>
            <person name="Hinrichs C."/>
            <person name="Reinhardt R."/>
            <person name="Rabus R."/>
        </authorList>
    </citation>
    <scope>NUCLEOTIDE SEQUENCE</scope>
    <source>
        <strain evidence="5">4be13</strain>
    </source>
</reference>
<keyword evidence="2" id="KW-0408">Iron</keyword>
<dbReference type="InterPro" id="IPR009051">
    <property type="entry name" value="Helical_ferredxn"/>
</dbReference>
<proteinExistence type="predicted"/>
<dbReference type="SUPFAM" id="SSF46548">
    <property type="entry name" value="alpha-helical ferredoxin"/>
    <property type="match status" value="1"/>
</dbReference>
<dbReference type="RefSeq" id="WP_207681312.1">
    <property type="nucleotide sequence ID" value="NZ_CP061800.1"/>
</dbReference>
<evidence type="ECO:0000256" key="3">
    <source>
        <dbReference type="ARBA" id="ARBA00023014"/>
    </source>
</evidence>
<protein>
    <submittedName>
        <fullName evidence="5">Formate dehydrogenase family protein</fullName>
    </submittedName>
</protein>
<feature type="domain" description="4Fe-4S ferredoxin-type" evidence="4">
    <location>
        <begin position="311"/>
        <end position="340"/>
    </location>
</feature>
<dbReference type="GO" id="GO:0051536">
    <property type="term" value="F:iron-sulfur cluster binding"/>
    <property type="evidence" value="ECO:0007669"/>
    <property type="project" value="UniProtKB-KW"/>
</dbReference>
<evidence type="ECO:0000313" key="6">
    <source>
        <dbReference type="Proteomes" id="UP000663722"/>
    </source>
</evidence>
<dbReference type="InterPro" id="IPR045220">
    <property type="entry name" value="FRHB/FDHB/HCAR-like"/>
</dbReference>
<dbReference type="InterPro" id="IPR017900">
    <property type="entry name" value="4Fe4S_Fe_S_CS"/>
</dbReference>
<dbReference type="InterPro" id="IPR007525">
    <property type="entry name" value="FrhB_FdhB_C"/>
</dbReference>
<dbReference type="PROSITE" id="PS00198">
    <property type="entry name" value="4FE4S_FER_1"/>
    <property type="match status" value="1"/>
</dbReference>
<evidence type="ECO:0000259" key="4">
    <source>
        <dbReference type="PROSITE" id="PS51379"/>
    </source>
</evidence>
<keyword evidence="6" id="KW-1185">Reference proteome</keyword>
<dbReference type="PROSITE" id="PS51379">
    <property type="entry name" value="4FE4S_FER_2"/>
    <property type="match status" value="1"/>
</dbReference>
<dbReference type="PANTHER" id="PTHR31332:SF6">
    <property type="entry name" value="FORMATE DEHYDROGENASE SUBUNIT BETA"/>
    <property type="match status" value="1"/>
</dbReference>
<keyword evidence="1" id="KW-0479">Metal-binding</keyword>
<accession>A0A975BHH9</accession>
<dbReference type="AlphaFoldDB" id="A0A975BHH9"/>
<gene>
    <name evidence="5" type="ORF">dnm_011400</name>
</gene>
<dbReference type="GO" id="GO:0052592">
    <property type="term" value="F:oxidoreductase activity, acting on CH or CH2 groups, with an iron-sulfur protein as acceptor"/>
    <property type="evidence" value="ECO:0007669"/>
    <property type="project" value="TreeGrafter"/>
</dbReference>
<organism evidence="5 6">
    <name type="scientific">Desulfonema magnum</name>
    <dbReference type="NCBI Taxonomy" id="45655"/>
    <lineage>
        <taxon>Bacteria</taxon>
        <taxon>Pseudomonadati</taxon>
        <taxon>Thermodesulfobacteriota</taxon>
        <taxon>Desulfobacteria</taxon>
        <taxon>Desulfobacterales</taxon>
        <taxon>Desulfococcaceae</taxon>
        <taxon>Desulfonema</taxon>
    </lineage>
</organism>
<dbReference type="Pfam" id="PF00037">
    <property type="entry name" value="Fer4"/>
    <property type="match status" value="1"/>
</dbReference>